<gene>
    <name evidence="2" type="ORF">C2L80_12225</name>
</gene>
<dbReference type="EMBL" id="PPEL01000105">
    <property type="protein sequence ID" value="PNV64387.1"/>
    <property type="molecule type" value="Genomic_DNA"/>
</dbReference>
<dbReference type="Proteomes" id="UP000236488">
    <property type="component" value="Unassembled WGS sequence"/>
</dbReference>
<reference evidence="2 3" key="1">
    <citation type="journal article" date="2018" name="Int. J. Syst. Evol. Microbiol.">
        <title>Rubneribacter badeniensis gen. nov., sp. nov. and Enteroscipio rubneri gen. nov., sp. nov., new members of the Eggerthellaceae isolated from human faeces.</title>
        <authorList>
            <person name="Danylec N."/>
            <person name="Gobl A."/>
            <person name="Stoll D.A."/>
            <person name="Hetzer B."/>
            <person name="Kulling S.E."/>
            <person name="Huch M."/>
        </authorList>
    </citation>
    <scope>NUCLEOTIDE SEQUENCE [LARGE SCALE GENOMIC DNA]</scope>
    <source>
        <strain evidence="2 3">ResAG-85</strain>
    </source>
</reference>
<sequence>MTITNTVSVSEARANFTKIGRQVSETRKPVTVFKGSTPYLVISPAPIAEAPNAETLEAFSDLENMRKDPACKPHESEGELFAALGL</sequence>
<evidence type="ECO:0000313" key="2">
    <source>
        <dbReference type="EMBL" id="PNV64387.1"/>
    </source>
</evidence>
<evidence type="ECO:0000313" key="3">
    <source>
        <dbReference type="Proteomes" id="UP000236488"/>
    </source>
</evidence>
<protein>
    <submittedName>
        <fullName evidence="2">Type II toxin-antitoxin system Phd/YefM family antitoxin</fullName>
    </submittedName>
</protein>
<dbReference type="InterPro" id="IPR036165">
    <property type="entry name" value="YefM-like_sf"/>
</dbReference>
<dbReference type="SUPFAM" id="SSF143120">
    <property type="entry name" value="YefM-like"/>
    <property type="match status" value="1"/>
</dbReference>
<name>A0A2K2U233_9ACTN</name>
<keyword evidence="3" id="KW-1185">Reference proteome</keyword>
<proteinExistence type="inferred from homology"/>
<dbReference type="AlphaFoldDB" id="A0A2K2U233"/>
<dbReference type="RefSeq" id="WP_087198561.1">
    <property type="nucleotide sequence ID" value="NZ_DBEYRC010000171.1"/>
</dbReference>
<organism evidence="2 3">
    <name type="scientific">Rubneribacter badeniensis</name>
    <dbReference type="NCBI Taxonomy" id="2070688"/>
    <lineage>
        <taxon>Bacteria</taxon>
        <taxon>Bacillati</taxon>
        <taxon>Actinomycetota</taxon>
        <taxon>Coriobacteriia</taxon>
        <taxon>Eggerthellales</taxon>
        <taxon>Eggerthellaceae</taxon>
        <taxon>Rubneribacter</taxon>
    </lineage>
</organism>
<evidence type="ECO:0000256" key="1">
    <source>
        <dbReference type="ARBA" id="ARBA00009981"/>
    </source>
</evidence>
<accession>A0A2K2U233</accession>
<dbReference type="Gene3D" id="3.40.1620.10">
    <property type="entry name" value="YefM-like domain"/>
    <property type="match status" value="1"/>
</dbReference>
<comment type="caution">
    <text evidence="2">The sequence shown here is derived from an EMBL/GenBank/DDBJ whole genome shotgun (WGS) entry which is preliminary data.</text>
</comment>
<comment type="similarity">
    <text evidence="1">Belongs to the phD/YefM antitoxin family.</text>
</comment>